<evidence type="ECO:0000256" key="2">
    <source>
        <dbReference type="PIRSR" id="PIRSR005211-1"/>
    </source>
</evidence>
<protein>
    <submittedName>
        <fullName evidence="4">Alpha/beta fold hydrolase</fullName>
    </submittedName>
</protein>
<organism evidence="4 5">
    <name type="scientific">Candidatus Nitrospira neomarina</name>
    <dbReference type="NCBI Taxonomy" id="3020899"/>
    <lineage>
        <taxon>Bacteria</taxon>
        <taxon>Pseudomonadati</taxon>
        <taxon>Nitrospirota</taxon>
        <taxon>Nitrospiria</taxon>
        <taxon>Nitrospirales</taxon>
        <taxon>Nitrospiraceae</taxon>
        <taxon>Nitrospira</taxon>
    </lineage>
</organism>
<gene>
    <name evidence="4" type="ORF">PQG83_08855</name>
</gene>
<dbReference type="GO" id="GO:0047372">
    <property type="term" value="F:monoacylglycerol lipase activity"/>
    <property type="evidence" value="ECO:0007669"/>
    <property type="project" value="TreeGrafter"/>
</dbReference>
<dbReference type="Proteomes" id="UP001302494">
    <property type="component" value="Chromosome"/>
</dbReference>
<feature type="active site" description="Charge relay system" evidence="2">
    <location>
        <position position="126"/>
    </location>
</feature>
<feature type="active site" description="Charge relay system" evidence="2">
    <location>
        <position position="252"/>
    </location>
</feature>
<dbReference type="AlphaFoldDB" id="A0AA96GME4"/>
<name>A0AA96GME4_9BACT</name>
<dbReference type="KEGG" id="nneo:PQG83_08855"/>
<evidence type="ECO:0000313" key="5">
    <source>
        <dbReference type="Proteomes" id="UP001302494"/>
    </source>
</evidence>
<proteinExistence type="inferred from homology"/>
<evidence type="ECO:0000256" key="1">
    <source>
        <dbReference type="ARBA" id="ARBA00010884"/>
    </source>
</evidence>
<dbReference type="PANTHER" id="PTHR10794">
    <property type="entry name" value="ABHYDROLASE DOMAIN-CONTAINING PROTEIN"/>
    <property type="match status" value="1"/>
</dbReference>
<dbReference type="PANTHER" id="PTHR10794:SF63">
    <property type="entry name" value="ALPHA_BETA HYDROLASE 1, ISOFORM A"/>
    <property type="match status" value="1"/>
</dbReference>
<dbReference type="InterPro" id="IPR050960">
    <property type="entry name" value="AB_hydrolase_4_sf"/>
</dbReference>
<dbReference type="InterPro" id="IPR012020">
    <property type="entry name" value="ABHD4"/>
</dbReference>
<dbReference type="GO" id="GO:0034338">
    <property type="term" value="F:short-chain carboxylesterase activity"/>
    <property type="evidence" value="ECO:0007669"/>
    <property type="project" value="TreeGrafter"/>
</dbReference>
<dbReference type="SUPFAM" id="SSF53474">
    <property type="entry name" value="alpha/beta-Hydrolases"/>
    <property type="match status" value="1"/>
</dbReference>
<sequence length="312" mass="35625">MTLLPRWWPRGRFPSELPTQDRIFQVSPEVGLLTKCHWQPCPSQHPTILMVHGLEGCTESHYMRGLARKCWDAGWNCIRINQRNCGGSEHLTPTLYHNGLSQDYARIIQEITEEDRCTAVWLIGYSMGGNLALKLAGEHGTTLPSLRGVAAVCPNIQPAACVRALQHPSNWLYHRYFLKSLTAKLRKKARLFPGRWDLSHLSHIRTMWEFDEIYTAPDGGYRGAENYYEQSAARNTLSSITIPTLVITAQDDPFIPYHMFADPALDANPFIQLEAPAHGGHCGFLQRHYKYEDPFWAENRLCDWIHARLNSA</sequence>
<dbReference type="RefSeq" id="WP_312748602.1">
    <property type="nucleotide sequence ID" value="NZ_CP116968.1"/>
</dbReference>
<keyword evidence="5" id="KW-1185">Reference proteome</keyword>
<dbReference type="Gene3D" id="3.40.50.1820">
    <property type="entry name" value="alpha/beta hydrolase"/>
    <property type="match status" value="1"/>
</dbReference>
<dbReference type="PIRSF" id="PIRSF005211">
    <property type="entry name" value="Ab_hydro_YheT"/>
    <property type="match status" value="1"/>
</dbReference>
<reference evidence="4 5" key="1">
    <citation type="submission" date="2023-01" db="EMBL/GenBank/DDBJ databases">
        <title>Cultivation and genomic characterization of new, ubiquitous marine nitrite-oxidizing bacteria from the Nitrospirales.</title>
        <authorList>
            <person name="Mueller A.J."/>
            <person name="Daebeler A."/>
            <person name="Herbold C.W."/>
            <person name="Kirkegaard R.H."/>
            <person name="Daims H."/>
        </authorList>
    </citation>
    <scope>NUCLEOTIDE SEQUENCE [LARGE SCALE GENOMIC DNA]</scope>
    <source>
        <strain evidence="4 5">DK</strain>
    </source>
</reference>
<dbReference type="EMBL" id="CP116968">
    <property type="protein sequence ID" value="WNM63848.1"/>
    <property type="molecule type" value="Genomic_DNA"/>
</dbReference>
<keyword evidence="4" id="KW-0378">Hydrolase</keyword>
<feature type="domain" description="AB hydrolase-1" evidence="3">
    <location>
        <begin position="46"/>
        <end position="286"/>
    </location>
</feature>
<evidence type="ECO:0000259" key="3">
    <source>
        <dbReference type="Pfam" id="PF00561"/>
    </source>
</evidence>
<dbReference type="Pfam" id="PF00561">
    <property type="entry name" value="Abhydrolase_1"/>
    <property type="match status" value="1"/>
</dbReference>
<accession>A0AA96GME4</accession>
<dbReference type="InterPro" id="IPR000073">
    <property type="entry name" value="AB_hydrolase_1"/>
</dbReference>
<comment type="similarity">
    <text evidence="1">Belongs to the AB hydrolase superfamily. AB hydrolase 4 family.</text>
</comment>
<feature type="active site" description="Charge relay system" evidence="2">
    <location>
        <position position="281"/>
    </location>
</feature>
<dbReference type="InterPro" id="IPR029058">
    <property type="entry name" value="AB_hydrolase_fold"/>
</dbReference>
<evidence type="ECO:0000313" key="4">
    <source>
        <dbReference type="EMBL" id="WNM63848.1"/>
    </source>
</evidence>